<protein>
    <submittedName>
        <fullName evidence="2">Unnamed protein product</fullName>
    </submittedName>
</protein>
<reference evidence="2" key="1">
    <citation type="submission" date="2023-04" db="EMBL/GenBank/DDBJ databases">
        <title>Phytophthora fragariaefolia NBRC 109709.</title>
        <authorList>
            <person name="Ichikawa N."/>
            <person name="Sato H."/>
            <person name="Tonouchi N."/>
        </authorList>
    </citation>
    <scope>NUCLEOTIDE SEQUENCE</scope>
    <source>
        <strain evidence="2">NBRC 109709</strain>
    </source>
</reference>
<dbReference type="Proteomes" id="UP001165121">
    <property type="component" value="Unassembled WGS sequence"/>
</dbReference>
<comment type="caution">
    <text evidence="2">The sequence shown here is derived from an EMBL/GenBank/DDBJ whole genome shotgun (WGS) entry which is preliminary data.</text>
</comment>
<evidence type="ECO:0000256" key="1">
    <source>
        <dbReference type="SAM" id="MobiDB-lite"/>
    </source>
</evidence>
<dbReference type="AlphaFoldDB" id="A0A9W6YMB4"/>
<organism evidence="2 3">
    <name type="scientific">Phytophthora fragariaefolia</name>
    <dbReference type="NCBI Taxonomy" id="1490495"/>
    <lineage>
        <taxon>Eukaryota</taxon>
        <taxon>Sar</taxon>
        <taxon>Stramenopiles</taxon>
        <taxon>Oomycota</taxon>
        <taxon>Peronosporomycetes</taxon>
        <taxon>Peronosporales</taxon>
        <taxon>Peronosporaceae</taxon>
        <taxon>Phytophthora</taxon>
    </lineage>
</organism>
<name>A0A9W6YMB4_9STRA</name>
<sequence length="77" mass="7849">MPDTRCIALAGITSATPHASITVWMPVCLSARNALTDADANDTSGEPVSMMNSTMPSDQTSAVFGSYGPPATISGAM</sequence>
<dbReference type="EMBL" id="BSXT01013690">
    <property type="protein sequence ID" value="GMF89281.1"/>
    <property type="molecule type" value="Genomic_DNA"/>
</dbReference>
<feature type="region of interest" description="Disordered" evidence="1">
    <location>
        <begin position="40"/>
        <end position="65"/>
    </location>
</feature>
<evidence type="ECO:0000313" key="2">
    <source>
        <dbReference type="EMBL" id="GMF89281.1"/>
    </source>
</evidence>
<accession>A0A9W6YMB4</accession>
<proteinExistence type="predicted"/>
<keyword evidence="3" id="KW-1185">Reference proteome</keyword>
<feature type="compositionally biased region" description="Polar residues" evidence="1">
    <location>
        <begin position="41"/>
        <end position="63"/>
    </location>
</feature>
<gene>
    <name evidence="2" type="ORF">Pfra01_002897400</name>
</gene>
<evidence type="ECO:0000313" key="3">
    <source>
        <dbReference type="Proteomes" id="UP001165121"/>
    </source>
</evidence>